<dbReference type="Pfam" id="PF12371">
    <property type="entry name" value="TMEM131_like_N"/>
    <property type="match status" value="1"/>
</dbReference>
<feature type="domain" description="TMEM131L fifth Ig-like" evidence="11">
    <location>
        <begin position="1149"/>
        <end position="1213"/>
    </location>
</feature>
<sequence>MSNNKQGGVLNIIFSIIVLFVLCGVLAISACYAITPAVAEQIVKNQQQQQLNNNNEDKSPQEFTYIKNLIHSQADRNEFSNILINDQDFIGNQRRTYLQQFRDKLVNTHKGKLHFDIKLDDEEEDDEEEEESGASQSSNRLNYQLYNVDEADIIDLEQQKHAHTDEDNGDDTTQLDSVSLVRRNNIDGTSGSSSGDGSSTTSNQSSKGNAGMPTSNTNNAEITNTRVKLLFDPPSLDFEERPLCNPIAKTFTITKEDGEEEEALQITSVSTESLLFHPSISKKENNKITINVIFLPRILKRSEGIITINTNFGVFSFKAFGGGIENAYNIKPILGHKLPVGADYRKPIFMHNPHQNESLLIKEIYTSEDFLLLSLPDQNSNDKTYNKKNPLLSLWKIEPHQTKSIILLNFHANQPKKHTGFVHVNTNRGQFIIPVEFIVSKSGVHRIVDEIDFGTFISANEKRTRDIVLLNSSPNPVLVSEASIAQTDAQLKLEFTKNTLLQEGSISSVAKVTYTSQIQGEFTGKIIFKTNDTTSKENAGIIEVPYRSRIIHGTLDYRMNSTAFYCGDGKEKVNEMVLMNGFDVPIKFTSADVFDKRFTIEDFTTGSILEKNSKKRVLSIRFNPSDSFLIHKTNLILHTNITRLYIPLYSYHGNLDHIPINAEKNILNIEAANDGINMGILGLSSRKIHYFTVSNMNPVPIKIFDWKVTGMTNKKSSISISYVKIYQPEDDLGSLTLIKPTKLSESINSKHADGNKDSFIFAILPNQKIIMRLDIYTPTSDEEQNGFIEFVTQYKSLTIPLKFICMEGSLSITNQLPFDVTFPGKIQKKNIYATNTFGRTITISEIKSSDERFIPVITHKTIEANQKMNIGYVTLDASKVPKEKNYMMDDGKSATSTSSYNKKSSTISSEEFTKYRWRNSLFEDIKNAGDTNILGTVSLQTDIGINYNINISTSLEYPKLSPVRQINFKLTHIGTSASQYLTVENPSDHFISLQLILGNGSLAKFLQRNAKGNVPKIDGQGDKSYTEFRLPKDGMNSANIPPHRHANLGPIIFTPKSDAAPSVAYLYIRNNLTIFDIVKLTGNGGSSKLIFSENGNDLASLKFEIKESQLGTWDNYTNRFVQNNYSSNNGSEDTQKTELIFHKKFILQNKGNMPVTILGSSIDNMGCNAYGVKLHKCGKFELQPGQTTGYKISYKPDFTTAVVDLFIRIDTDQGKLSYPIRLTLPYNVLPYFYETQPISTGHRLFRVAATFIVLTLALYIIFRACRELKTLDSADNELPTSITDFLKPNFSISSFPFITFPSMDAEKHNQNKNDEEKVLNAEEENKKKKASEKAEKKKKPKTNQSPSIPKSDKSKTKPKQTKAASNLQNNTNEEEENADKTIVEIESTGDKTSVAESIVVDHPSTPKQGSAISAPTSVLKEEKEEKPAHNNTIVSTNNVTFENDANSSNSLLEKNEKKSIYKKIGSEKKPHFEKKTNSSSNKKKFNETEANIVIKPKAFSAIPTNITNSNEKPKFYAVKAGNGGAVADANNTTANVTNNGIIDLSVLSPSSRSRTPNSNEMARFGGRENHQTLSTTELLNNVIETPSMNDNVKTRERSSSDSATYKNLLDNTTPNSSQLLLDEKSSCSTDLGSTGNLSGLLSDSMAPSPSSNSLIENDVLSLLRSASVSPPPIGQTATSSSPVNNTNQHKEQVGVIGGNNNTRRDFGFGQASQPYWYFGATPAASSNSFFGQGNNFSSNSLPFAPNPQFNAFNAPPVVNRLAATFQHRPTNYFSLFDSRPNSLFSTDTNSSFFSNLNQRSNNSSPSNSDSTTGTPDVTSSLFSYVLPAEDAGDEQQQHLK</sequence>
<feature type="region of interest" description="Disordered" evidence="7">
    <location>
        <begin position="1587"/>
        <end position="1618"/>
    </location>
</feature>
<accession>D2V4H9</accession>
<dbReference type="OrthoDB" id="168404at2759"/>
<feature type="compositionally biased region" description="Basic and acidic residues" evidence="7">
    <location>
        <begin position="1307"/>
        <end position="1335"/>
    </location>
</feature>
<feature type="region of interest" description="Disordered" evidence="7">
    <location>
        <begin position="117"/>
        <end position="142"/>
    </location>
</feature>
<keyword evidence="13" id="KW-1185">Reference proteome</keyword>
<feature type="compositionally biased region" description="Low complexity" evidence="7">
    <location>
        <begin position="1548"/>
        <end position="1559"/>
    </location>
</feature>
<feature type="transmembrane region" description="Helical" evidence="8">
    <location>
        <begin position="12"/>
        <end position="35"/>
    </location>
</feature>
<dbReference type="GeneID" id="8862143"/>
<evidence type="ECO:0000259" key="10">
    <source>
        <dbReference type="Pfam" id="PF24495"/>
    </source>
</evidence>
<name>D2V4H9_NAEGR</name>
<dbReference type="InterPro" id="IPR039877">
    <property type="entry name" value="TMEM131-like"/>
</dbReference>
<dbReference type="InterPro" id="IPR055437">
    <property type="entry name" value="TMEM131L_Ig_5"/>
</dbReference>
<evidence type="ECO:0000256" key="2">
    <source>
        <dbReference type="ARBA" id="ARBA00006682"/>
    </source>
</evidence>
<reference evidence="12 13" key="1">
    <citation type="journal article" date="2010" name="Cell">
        <title>The genome of Naegleria gruberi illuminates early eukaryotic versatility.</title>
        <authorList>
            <person name="Fritz-Laylin L.K."/>
            <person name="Prochnik S.E."/>
            <person name="Ginger M.L."/>
            <person name="Dacks J.B."/>
            <person name="Carpenter M.L."/>
            <person name="Field M.C."/>
            <person name="Kuo A."/>
            <person name="Paredez A."/>
            <person name="Chapman J."/>
            <person name="Pham J."/>
            <person name="Shu S."/>
            <person name="Neupane R."/>
            <person name="Cipriano M."/>
            <person name="Mancuso J."/>
            <person name="Tu H."/>
            <person name="Salamov A."/>
            <person name="Lindquist E."/>
            <person name="Shapiro H."/>
            <person name="Lucas S."/>
            <person name="Grigoriev I.V."/>
            <person name="Cande W.Z."/>
            <person name="Fulton C."/>
            <person name="Rokhsar D.S."/>
            <person name="Dawson S.C."/>
        </authorList>
    </citation>
    <scope>NUCLEOTIDE SEQUENCE [LARGE SCALE GENOMIC DNA]</scope>
    <source>
        <strain evidence="12 13">NEG-M</strain>
    </source>
</reference>
<feature type="compositionally biased region" description="Polar residues" evidence="7">
    <location>
        <begin position="133"/>
        <end position="142"/>
    </location>
</feature>
<feature type="compositionally biased region" description="Low complexity" evidence="7">
    <location>
        <begin position="188"/>
        <end position="208"/>
    </location>
</feature>
<evidence type="ECO:0000256" key="4">
    <source>
        <dbReference type="ARBA" id="ARBA00022729"/>
    </source>
</evidence>
<dbReference type="RefSeq" id="XP_002681130.1">
    <property type="nucleotide sequence ID" value="XM_002681084.1"/>
</dbReference>
<feature type="region of interest" description="Disordered" evidence="7">
    <location>
        <begin position="1547"/>
        <end position="1571"/>
    </location>
</feature>
<feature type="compositionally biased region" description="Polar residues" evidence="7">
    <location>
        <begin position="1675"/>
        <end position="1686"/>
    </location>
</feature>
<feature type="region of interest" description="Disordered" evidence="7">
    <location>
        <begin position="184"/>
        <end position="220"/>
    </location>
</feature>
<dbReference type="InterPro" id="IPR022113">
    <property type="entry name" value="TMEM131L_N"/>
</dbReference>
<dbReference type="OMA" id="NQHTNRT"/>
<dbReference type="GO" id="GO:0016020">
    <property type="term" value="C:membrane"/>
    <property type="evidence" value="ECO:0007669"/>
    <property type="project" value="UniProtKB-SubCell"/>
</dbReference>
<feature type="domain" description="TMEM131 second Ig-like" evidence="10">
    <location>
        <begin position="328"/>
        <end position="424"/>
    </location>
</feature>
<feature type="compositionally biased region" description="Acidic residues" evidence="7">
    <location>
        <begin position="119"/>
        <end position="132"/>
    </location>
</feature>
<keyword evidence="5 8" id="KW-1133">Transmembrane helix</keyword>
<feature type="region of interest" description="Disordered" evidence="7">
    <location>
        <begin position="1795"/>
        <end position="1818"/>
    </location>
</feature>
<feature type="domain" description="Transmembrane protein 131-like N-terminal" evidence="9">
    <location>
        <begin position="231"/>
        <end position="310"/>
    </location>
</feature>
<feature type="region of interest" description="Disordered" evidence="7">
    <location>
        <begin position="1666"/>
        <end position="1686"/>
    </location>
</feature>
<feature type="compositionally biased region" description="Polar residues" evidence="7">
    <location>
        <begin position="1600"/>
        <end position="1618"/>
    </location>
</feature>
<keyword evidence="4" id="KW-0732">Signal</keyword>
<dbReference type="VEuPathDB" id="AmoebaDB:NAEGRDRAFT_78543"/>
<feature type="region of interest" description="Disordered" evidence="7">
    <location>
        <begin position="1307"/>
        <end position="1379"/>
    </location>
</feature>
<dbReference type="InParanoid" id="D2V4H9"/>
<gene>
    <name evidence="12" type="ORF">NAEGRDRAFT_78543</name>
</gene>
<evidence type="ECO:0000259" key="9">
    <source>
        <dbReference type="Pfam" id="PF12371"/>
    </source>
</evidence>
<dbReference type="KEGG" id="ngr:NAEGRDRAFT_78543"/>
<proteinExistence type="inferred from homology"/>
<evidence type="ECO:0000256" key="8">
    <source>
        <dbReference type="SAM" id="Phobius"/>
    </source>
</evidence>
<dbReference type="eggNOG" id="KOG3620">
    <property type="taxonomic scope" value="Eukaryota"/>
</dbReference>
<evidence type="ECO:0000259" key="11">
    <source>
        <dbReference type="Pfam" id="PF24501"/>
    </source>
</evidence>
<dbReference type="PROSITE" id="PS51257">
    <property type="entry name" value="PROKAR_LIPOPROTEIN"/>
    <property type="match status" value="1"/>
</dbReference>
<evidence type="ECO:0000313" key="13">
    <source>
        <dbReference type="Proteomes" id="UP000006671"/>
    </source>
</evidence>
<feature type="compositionally biased region" description="Low complexity" evidence="7">
    <location>
        <begin position="1795"/>
        <end position="1810"/>
    </location>
</feature>
<evidence type="ECO:0000256" key="1">
    <source>
        <dbReference type="ARBA" id="ARBA00004479"/>
    </source>
</evidence>
<comment type="subcellular location">
    <subcellularLocation>
        <location evidence="1">Membrane</location>
        <topology evidence="1">Single-pass type I membrane protein</topology>
    </subcellularLocation>
</comment>
<comment type="similarity">
    <text evidence="2">Belongs to the TMEM131 family.</text>
</comment>
<evidence type="ECO:0000256" key="7">
    <source>
        <dbReference type="SAM" id="MobiDB-lite"/>
    </source>
</evidence>
<organism evidence="13">
    <name type="scientific">Naegleria gruberi</name>
    <name type="common">Amoeba</name>
    <dbReference type="NCBI Taxonomy" id="5762"/>
    <lineage>
        <taxon>Eukaryota</taxon>
        <taxon>Discoba</taxon>
        <taxon>Heterolobosea</taxon>
        <taxon>Tetramitia</taxon>
        <taxon>Eutetramitia</taxon>
        <taxon>Vahlkampfiidae</taxon>
        <taxon>Naegleria</taxon>
    </lineage>
</organism>
<evidence type="ECO:0000256" key="3">
    <source>
        <dbReference type="ARBA" id="ARBA00022692"/>
    </source>
</evidence>
<dbReference type="Pfam" id="PF24501">
    <property type="entry name" value="Ig_TMEM131L_5"/>
    <property type="match status" value="1"/>
</dbReference>
<evidence type="ECO:0000256" key="5">
    <source>
        <dbReference type="ARBA" id="ARBA00022989"/>
    </source>
</evidence>
<dbReference type="InterPro" id="IPR056311">
    <property type="entry name" value="TMEM131_Ig_2"/>
</dbReference>
<keyword evidence="6 8" id="KW-0472">Membrane</keyword>
<protein>
    <submittedName>
        <fullName evidence="12">Transmembrane protein 131</fullName>
    </submittedName>
</protein>
<dbReference type="EMBL" id="GG738851">
    <property type="protein sequence ID" value="EFC48386.1"/>
    <property type="molecule type" value="Genomic_DNA"/>
</dbReference>
<dbReference type="PANTHER" id="PTHR22050:SF0">
    <property type="entry name" value="TRANSMEMBRANE PROTEIN 131 HOMOLOG"/>
    <property type="match status" value="1"/>
</dbReference>
<evidence type="ECO:0000256" key="6">
    <source>
        <dbReference type="ARBA" id="ARBA00023136"/>
    </source>
</evidence>
<dbReference type="PANTHER" id="PTHR22050">
    <property type="entry name" value="RW1 PROTEIN HOMOLOG"/>
    <property type="match status" value="1"/>
</dbReference>
<evidence type="ECO:0000313" key="12">
    <source>
        <dbReference type="EMBL" id="EFC48386.1"/>
    </source>
</evidence>
<dbReference type="Proteomes" id="UP000006671">
    <property type="component" value="Unassembled WGS sequence"/>
</dbReference>
<keyword evidence="3 8" id="KW-0812">Transmembrane</keyword>
<dbReference type="Pfam" id="PF24495">
    <property type="entry name" value="Ig_TMEM131_2"/>
    <property type="match status" value="1"/>
</dbReference>